<dbReference type="HOGENOM" id="CLU_1704205_0_0_1"/>
<keyword evidence="3" id="KW-1185">Reference proteome</keyword>
<dbReference type="Proteomes" id="UP000016933">
    <property type="component" value="Unassembled WGS sequence"/>
</dbReference>
<evidence type="ECO:0000256" key="1">
    <source>
        <dbReference type="SAM" id="SignalP"/>
    </source>
</evidence>
<dbReference type="AlphaFoldDB" id="N1PEG5"/>
<dbReference type="EMBL" id="KB446543">
    <property type="protein sequence ID" value="EME41023.1"/>
    <property type="molecule type" value="Genomic_DNA"/>
</dbReference>
<organism evidence="2 3">
    <name type="scientific">Dothistroma septosporum (strain NZE10 / CBS 128990)</name>
    <name type="common">Red band needle blight fungus</name>
    <name type="synonym">Mycosphaerella pini</name>
    <dbReference type="NCBI Taxonomy" id="675120"/>
    <lineage>
        <taxon>Eukaryota</taxon>
        <taxon>Fungi</taxon>
        <taxon>Dikarya</taxon>
        <taxon>Ascomycota</taxon>
        <taxon>Pezizomycotina</taxon>
        <taxon>Dothideomycetes</taxon>
        <taxon>Dothideomycetidae</taxon>
        <taxon>Mycosphaerellales</taxon>
        <taxon>Mycosphaerellaceae</taxon>
        <taxon>Dothistroma</taxon>
    </lineage>
</organism>
<reference evidence="2 3" key="2">
    <citation type="journal article" date="2012" name="PLoS Pathog.">
        <title>Diverse lifestyles and strategies of plant pathogenesis encoded in the genomes of eighteen Dothideomycetes fungi.</title>
        <authorList>
            <person name="Ohm R.A."/>
            <person name="Feau N."/>
            <person name="Henrissat B."/>
            <person name="Schoch C.L."/>
            <person name="Horwitz B.A."/>
            <person name="Barry K.W."/>
            <person name="Condon B.J."/>
            <person name="Copeland A.C."/>
            <person name="Dhillon B."/>
            <person name="Glaser F."/>
            <person name="Hesse C.N."/>
            <person name="Kosti I."/>
            <person name="LaButti K."/>
            <person name="Lindquist E.A."/>
            <person name="Lucas S."/>
            <person name="Salamov A.A."/>
            <person name="Bradshaw R.E."/>
            <person name="Ciuffetti L."/>
            <person name="Hamelin R.C."/>
            <person name="Kema G.H.J."/>
            <person name="Lawrence C."/>
            <person name="Scott J.A."/>
            <person name="Spatafora J.W."/>
            <person name="Turgeon B.G."/>
            <person name="de Wit P.J.G.M."/>
            <person name="Zhong S."/>
            <person name="Goodwin S.B."/>
            <person name="Grigoriev I.V."/>
        </authorList>
    </citation>
    <scope>NUCLEOTIDE SEQUENCE [LARGE SCALE GENOMIC DNA]</scope>
    <source>
        <strain evidence="3">NZE10 / CBS 128990</strain>
    </source>
</reference>
<sequence length="154" mass="16910">MRCLLLLSALASFDVLGVIAGPVPDQDTALIPRADAGTEAAQPNTVSFDLDLTDSSKSKDDDDDGDTSCWWWWKCPKPKPTPKSSTEKFDWCFWGWCKPDDDDNKPVSWYGYQCPGKDDLSCDSCGGETGWDGKEYATKGWAAGCECSNDDDDS</sequence>
<feature type="signal peptide" evidence="1">
    <location>
        <begin position="1"/>
        <end position="20"/>
    </location>
</feature>
<evidence type="ECO:0000313" key="3">
    <source>
        <dbReference type="Proteomes" id="UP000016933"/>
    </source>
</evidence>
<gene>
    <name evidence="2" type="ORF">DOTSEDRAFT_27606</name>
</gene>
<evidence type="ECO:0000313" key="2">
    <source>
        <dbReference type="EMBL" id="EME41023.1"/>
    </source>
</evidence>
<proteinExistence type="predicted"/>
<keyword evidence="1" id="KW-0732">Signal</keyword>
<reference evidence="3" key="1">
    <citation type="journal article" date="2012" name="PLoS Genet.">
        <title>The genomes of the fungal plant pathogens Cladosporium fulvum and Dothistroma septosporum reveal adaptation to different hosts and lifestyles but also signatures of common ancestry.</title>
        <authorList>
            <person name="de Wit P.J.G.M."/>
            <person name="van der Burgt A."/>
            <person name="Oekmen B."/>
            <person name="Stergiopoulos I."/>
            <person name="Abd-Elsalam K.A."/>
            <person name="Aerts A.L."/>
            <person name="Bahkali A.H."/>
            <person name="Beenen H.G."/>
            <person name="Chettri P."/>
            <person name="Cox M.P."/>
            <person name="Datema E."/>
            <person name="de Vries R.P."/>
            <person name="Dhillon B."/>
            <person name="Ganley A.R."/>
            <person name="Griffiths S.A."/>
            <person name="Guo Y."/>
            <person name="Hamelin R.C."/>
            <person name="Henrissat B."/>
            <person name="Kabir M.S."/>
            <person name="Jashni M.K."/>
            <person name="Kema G."/>
            <person name="Klaubauf S."/>
            <person name="Lapidus A."/>
            <person name="Levasseur A."/>
            <person name="Lindquist E."/>
            <person name="Mehrabi R."/>
            <person name="Ohm R.A."/>
            <person name="Owen T.J."/>
            <person name="Salamov A."/>
            <person name="Schwelm A."/>
            <person name="Schijlen E."/>
            <person name="Sun H."/>
            <person name="van den Burg H.A."/>
            <person name="van Ham R.C.H.J."/>
            <person name="Zhang S."/>
            <person name="Goodwin S.B."/>
            <person name="Grigoriev I.V."/>
            <person name="Collemare J."/>
            <person name="Bradshaw R.E."/>
        </authorList>
    </citation>
    <scope>NUCLEOTIDE SEQUENCE [LARGE SCALE GENOMIC DNA]</scope>
    <source>
        <strain evidence="3">NZE10 / CBS 128990</strain>
    </source>
</reference>
<accession>N1PEG5</accession>
<protein>
    <submittedName>
        <fullName evidence="2">Uncharacterized protein</fullName>
    </submittedName>
</protein>
<name>N1PEG5_DOTSN</name>
<feature type="chain" id="PRO_5004109320" evidence="1">
    <location>
        <begin position="21"/>
        <end position="154"/>
    </location>
</feature>